<keyword evidence="2" id="KW-0479">Metal-binding</keyword>
<feature type="domain" description="JAB" evidence="6">
    <location>
        <begin position="26"/>
        <end position="122"/>
    </location>
</feature>
<organism evidence="7">
    <name type="scientific">candidate division WOR-3 bacterium</name>
    <dbReference type="NCBI Taxonomy" id="2052148"/>
    <lineage>
        <taxon>Bacteria</taxon>
        <taxon>Bacteria division WOR-3</taxon>
    </lineage>
</organism>
<accession>A0A7V0Z3Y1</accession>
<dbReference type="SUPFAM" id="SSF102712">
    <property type="entry name" value="JAB1/MPN domain"/>
    <property type="match status" value="1"/>
</dbReference>
<dbReference type="AlphaFoldDB" id="A0A7V0Z3Y1"/>
<evidence type="ECO:0000256" key="5">
    <source>
        <dbReference type="ARBA" id="ARBA00023049"/>
    </source>
</evidence>
<evidence type="ECO:0000256" key="3">
    <source>
        <dbReference type="ARBA" id="ARBA00022801"/>
    </source>
</evidence>
<keyword evidence="5" id="KW-0482">Metalloprotease</keyword>
<evidence type="ECO:0000259" key="6">
    <source>
        <dbReference type="Pfam" id="PF14464"/>
    </source>
</evidence>
<keyword evidence="3" id="KW-0378">Hydrolase</keyword>
<dbReference type="GO" id="GO:0008237">
    <property type="term" value="F:metallopeptidase activity"/>
    <property type="evidence" value="ECO:0007669"/>
    <property type="project" value="UniProtKB-KW"/>
</dbReference>
<keyword evidence="4" id="KW-0862">Zinc</keyword>
<dbReference type="EMBL" id="DSKY01000003">
    <property type="protein sequence ID" value="HDY58191.1"/>
    <property type="molecule type" value="Genomic_DNA"/>
</dbReference>
<evidence type="ECO:0000256" key="2">
    <source>
        <dbReference type="ARBA" id="ARBA00022723"/>
    </source>
</evidence>
<comment type="caution">
    <text evidence="7">The sequence shown here is derived from an EMBL/GenBank/DDBJ whole genome shotgun (WGS) entry which is preliminary data.</text>
</comment>
<dbReference type="Gene3D" id="3.40.140.10">
    <property type="entry name" value="Cytidine Deaminase, domain 2"/>
    <property type="match status" value="1"/>
</dbReference>
<sequence length="193" mass="21768">MKNMNTETNERINQRREIEAYLSLPAFLSIISSAIETFKKETIGYLIGVKGENKYVVEYAIPYQTAESGFAHVTVDQKRVERVNAILKLLSEGLEYIGEFHSHTAFGETKAYIIPSPEDLLTTVPGELNIICAVNSKKRSVKWYEDKRGALVGTVDEYRIEIGGYYVKKPALGKKYQRVRIKCPSVTGIGVKK</sequence>
<evidence type="ECO:0000313" key="7">
    <source>
        <dbReference type="EMBL" id="HDY58191.1"/>
    </source>
</evidence>
<reference evidence="7" key="1">
    <citation type="journal article" date="2020" name="mSystems">
        <title>Genome- and Community-Level Interaction Insights into Carbon Utilization and Element Cycling Functions of Hydrothermarchaeota in Hydrothermal Sediment.</title>
        <authorList>
            <person name="Zhou Z."/>
            <person name="Liu Y."/>
            <person name="Xu W."/>
            <person name="Pan J."/>
            <person name="Luo Z.H."/>
            <person name="Li M."/>
        </authorList>
    </citation>
    <scope>NUCLEOTIDE SEQUENCE [LARGE SCALE GENOMIC DNA]</scope>
    <source>
        <strain evidence="7">SpSt-258</strain>
    </source>
</reference>
<proteinExistence type="predicted"/>
<protein>
    <recommendedName>
        <fullName evidence="6">JAB domain-containing protein</fullName>
    </recommendedName>
</protein>
<keyword evidence="1" id="KW-0645">Protease</keyword>
<dbReference type="Pfam" id="PF14464">
    <property type="entry name" value="Prok-JAB"/>
    <property type="match status" value="1"/>
</dbReference>
<dbReference type="GO" id="GO:0046872">
    <property type="term" value="F:metal ion binding"/>
    <property type="evidence" value="ECO:0007669"/>
    <property type="project" value="UniProtKB-KW"/>
</dbReference>
<gene>
    <name evidence="7" type="ORF">ENP86_01340</name>
</gene>
<dbReference type="InterPro" id="IPR028090">
    <property type="entry name" value="JAB_dom_prok"/>
</dbReference>
<evidence type="ECO:0000256" key="4">
    <source>
        <dbReference type="ARBA" id="ARBA00022833"/>
    </source>
</evidence>
<evidence type="ECO:0000256" key="1">
    <source>
        <dbReference type="ARBA" id="ARBA00022670"/>
    </source>
</evidence>
<name>A0A7V0Z3Y1_UNCW3</name>
<dbReference type="GO" id="GO:0006508">
    <property type="term" value="P:proteolysis"/>
    <property type="evidence" value="ECO:0007669"/>
    <property type="project" value="UniProtKB-KW"/>
</dbReference>